<evidence type="ECO:0000313" key="2">
    <source>
        <dbReference type="Proteomes" id="UP000789739"/>
    </source>
</evidence>
<sequence>MGPCQYADPGVVVRGLSLWDKKCRLCRHQRISCTVPSSCAWHPEESIYFQILKKERSDNEQEQNKLLIKENVDDIISRCKWKLLAAKRIELCIKQRECFWKNTIHPTDPLASGVLDLTKLGDSHMDQLQEDVVKSLTASIFVKEVNLPNKAELNQYHA</sequence>
<keyword evidence="2" id="KW-1185">Reference proteome</keyword>
<gene>
    <name evidence="1" type="ORF">PBRASI_LOCUS1054</name>
</gene>
<protein>
    <submittedName>
        <fullName evidence="1">2922_t:CDS:1</fullName>
    </submittedName>
</protein>
<comment type="caution">
    <text evidence="1">The sequence shown here is derived from an EMBL/GenBank/DDBJ whole genome shotgun (WGS) entry which is preliminary data.</text>
</comment>
<name>A0A9N8Z3D4_9GLOM</name>
<proteinExistence type="predicted"/>
<reference evidence="1" key="1">
    <citation type="submission" date="2021-06" db="EMBL/GenBank/DDBJ databases">
        <authorList>
            <person name="Kallberg Y."/>
            <person name="Tangrot J."/>
            <person name="Rosling A."/>
        </authorList>
    </citation>
    <scope>NUCLEOTIDE SEQUENCE</scope>
    <source>
        <strain evidence="1">BR232B</strain>
    </source>
</reference>
<dbReference type="EMBL" id="CAJVPI010000063">
    <property type="protein sequence ID" value="CAG8470646.1"/>
    <property type="molecule type" value="Genomic_DNA"/>
</dbReference>
<accession>A0A9N8Z3D4</accession>
<dbReference type="AlphaFoldDB" id="A0A9N8Z3D4"/>
<dbReference type="Proteomes" id="UP000789739">
    <property type="component" value="Unassembled WGS sequence"/>
</dbReference>
<evidence type="ECO:0000313" key="1">
    <source>
        <dbReference type="EMBL" id="CAG8470646.1"/>
    </source>
</evidence>
<organism evidence="1 2">
    <name type="scientific">Paraglomus brasilianum</name>
    <dbReference type="NCBI Taxonomy" id="144538"/>
    <lineage>
        <taxon>Eukaryota</taxon>
        <taxon>Fungi</taxon>
        <taxon>Fungi incertae sedis</taxon>
        <taxon>Mucoromycota</taxon>
        <taxon>Glomeromycotina</taxon>
        <taxon>Glomeromycetes</taxon>
        <taxon>Paraglomerales</taxon>
        <taxon>Paraglomeraceae</taxon>
        <taxon>Paraglomus</taxon>
    </lineage>
</organism>